<evidence type="ECO:0000313" key="3">
    <source>
        <dbReference type="EMBL" id="ACU37699.1"/>
    </source>
</evidence>
<keyword evidence="2" id="KW-1133">Transmembrane helix</keyword>
<keyword evidence="2" id="KW-0472">Membrane</keyword>
<accession>C6WD80</accession>
<feature type="transmembrane region" description="Helical" evidence="2">
    <location>
        <begin position="90"/>
        <end position="111"/>
    </location>
</feature>
<dbReference type="STRING" id="446462.Amir_3820"/>
<evidence type="ECO:0000256" key="1">
    <source>
        <dbReference type="SAM" id="MobiDB-lite"/>
    </source>
</evidence>
<dbReference type="RefSeq" id="WP_015802586.1">
    <property type="nucleotide sequence ID" value="NC_013093.1"/>
</dbReference>
<reference evidence="3 4" key="1">
    <citation type="journal article" date="2009" name="Stand. Genomic Sci.">
        <title>Complete genome sequence of Actinosynnema mirum type strain (101).</title>
        <authorList>
            <person name="Land M."/>
            <person name="Lapidus A."/>
            <person name="Mayilraj S."/>
            <person name="Chen F."/>
            <person name="Copeland A."/>
            <person name="Del Rio T.G."/>
            <person name="Nolan M."/>
            <person name="Lucas S."/>
            <person name="Tice H."/>
            <person name="Cheng J.F."/>
            <person name="Chertkov O."/>
            <person name="Bruce D."/>
            <person name="Goodwin L."/>
            <person name="Pitluck S."/>
            <person name="Rohde M."/>
            <person name="Goker M."/>
            <person name="Pati A."/>
            <person name="Ivanova N."/>
            <person name="Mavromatis K."/>
            <person name="Chen A."/>
            <person name="Palaniappan K."/>
            <person name="Hauser L."/>
            <person name="Chang Y.J."/>
            <person name="Jeffries C.C."/>
            <person name="Brettin T."/>
            <person name="Detter J.C."/>
            <person name="Han C."/>
            <person name="Chain P."/>
            <person name="Tindall B.J."/>
            <person name="Bristow J."/>
            <person name="Eisen J.A."/>
            <person name="Markowitz V."/>
            <person name="Hugenholtz P."/>
            <person name="Kyrpides N.C."/>
            <person name="Klenk H.P."/>
        </authorList>
    </citation>
    <scope>NUCLEOTIDE SEQUENCE [LARGE SCALE GENOMIC DNA]</scope>
    <source>
        <strain evidence="4">ATCC 29888 / DSM 43827 / JCM 3225 / NBRC 14064 / NCIMB 13271 / NRRL B-12336 / IMRU 3971 / 101</strain>
    </source>
</reference>
<organism evidence="3 4">
    <name type="scientific">Actinosynnema mirum (strain ATCC 29888 / DSM 43827 / JCM 3225 / NBRC 14064 / NCIMB 13271 / NRRL B-12336 / IMRU 3971 / 101)</name>
    <dbReference type="NCBI Taxonomy" id="446462"/>
    <lineage>
        <taxon>Bacteria</taxon>
        <taxon>Bacillati</taxon>
        <taxon>Actinomycetota</taxon>
        <taxon>Actinomycetes</taxon>
        <taxon>Pseudonocardiales</taxon>
        <taxon>Pseudonocardiaceae</taxon>
        <taxon>Actinosynnema</taxon>
    </lineage>
</organism>
<protein>
    <submittedName>
        <fullName evidence="3">Uncharacterized protein</fullName>
    </submittedName>
</protein>
<dbReference type="AlphaFoldDB" id="C6WD80"/>
<dbReference type="KEGG" id="ami:Amir_3820"/>
<dbReference type="Proteomes" id="UP000002213">
    <property type="component" value="Chromosome"/>
</dbReference>
<dbReference type="OrthoDB" id="3635048at2"/>
<dbReference type="HOGENOM" id="CLU_968504_0_0_11"/>
<gene>
    <name evidence="3" type="ordered locus">Amir_3820</name>
</gene>
<feature type="compositionally biased region" description="Gly residues" evidence="1">
    <location>
        <begin position="12"/>
        <end position="22"/>
    </location>
</feature>
<keyword evidence="2" id="KW-0812">Transmembrane</keyword>
<dbReference type="EMBL" id="CP001630">
    <property type="protein sequence ID" value="ACU37699.1"/>
    <property type="molecule type" value="Genomic_DNA"/>
</dbReference>
<evidence type="ECO:0000313" key="4">
    <source>
        <dbReference type="Proteomes" id="UP000002213"/>
    </source>
</evidence>
<sequence>MSTPQPPYDQGGHPGGAPGNGQYGQQFPENGHYGQPAPHYGQPVPQYGQPAPQYGQPAPGFGPPPPPQHPNYGMMPPGGVPPRKKGMPKALSAVLSVLMIVGVGIGVRLVVRGLFSDSDSTSTASTPLTGSQTPEVSVAPVKQKWAATIKAGMCVHATEAGGELSMTERGCEAPDANYTVGKVSTIKCDILDQSHYQVLTETDSFTKFTTNFCLVPNLVVGKCYNADPDVSVEAYPTPVSCTDTSVPERVKLTSVVKGSTDSAKCDPESDSSYQFTEPQQLFCLATQ</sequence>
<feature type="compositionally biased region" description="Low complexity" evidence="1">
    <location>
        <begin position="38"/>
        <end position="59"/>
    </location>
</feature>
<feature type="compositionally biased region" description="Pro residues" evidence="1">
    <location>
        <begin position="60"/>
        <end position="69"/>
    </location>
</feature>
<evidence type="ECO:0000256" key="2">
    <source>
        <dbReference type="SAM" id="Phobius"/>
    </source>
</evidence>
<name>C6WD80_ACTMD</name>
<feature type="region of interest" description="Disordered" evidence="1">
    <location>
        <begin position="1"/>
        <end position="87"/>
    </location>
</feature>
<proteinExistence type="predicted"/>
<keyword evidence="4" id="KW-1185">Reference proteome</keyword>